<evidence type="ECO:0000259" key="16">
    <source>
        <dbReference type="PROSITE" id="PS50109"/>
    </source>
</evidence>
<dbReference type="SUPFAM" id="SSF158472">
    <property type="entry name" value="HAMP domain-like"/>
    <property type="match status" value="1"/>
</dbReference>
<dbReference type="InterPro" id="IPR003660">
    <property type="entry name" value="HAMP_dom"/>
</dbReference>
<dbReference type="Pfam" id="PF00672">
    <property type="entry name" value="HAMP"/>
    <property type="match status" value="1"/>
</dbReference>
<dbReference type="SUPFAM" id="SSF47384">
    <property type="entry name" value="Homodimeric domain of signal transducing histidine kinase"/>
    <property type="match status" value="1"/>
</dbReference>
<feature type="transmembrane region" description="Helical" evidence="15">
    <location>
        <begin position="12"/>
        <end position="38"/>
    </location>
</feature>
<dbReference type="SMART" id="SM00387">
    <property type="entry name" value="HATPase_c"/>
    <property type="match status" value="1"/>
</dbReference>
<dbReference type="CDD" id="cd00082">
    <property type="entry name" value="HisKA"/>
    <property type="match status" value="1"/>
</dbReference>
<evidence type="ECO:0000256" key="1">
    <source>
        <dbReference type="ARBA" id="ARBA00000085"/>
    </source>
</evidence>
<evidence type="ECO:0000313" key="18">
    <source>
        <dbReference type="EMBL" id="SIS25762.1"/>
    </source>
</evidence>
<keyword evidence="7" id="KW-0808">Transferase</keyword>
<dbReference type="SMART" id="SM00388">
    <property type="entry name" value="HisKA"/>
    <property type="match status" value="1"/>
</dbReference>
<keyword evidence="14 15" id="KW-0472">Membrane</keyword>
<dbReference type="Gene3D" id="1.10.287.130">
    <property type="match status" value="1"/>
</dbReference>
<dbReference type="InterPro" id="IPR003594">
    <property type="entry name" value="HATPase_dom"/>
</dbReference>
<dbReference type="InterPro" id="IPR005467">
    <property type="entry name" value="His_kinase_dom"/>
</dbReference>
<evidence type="ECO:0000256" key="13">
    <source>
        <dbReference type="ARBA" id="ARBA00023012"/>
    </source>
</evidence>
<evidence type="ECO:0000256" key="5">
    <source>
        <dbReference type="ARBA" id="ARBA00022519"/>
    </source>
</evidence>
<dbReference type="SMART" id="SM00304">
    <property type="entry name" value="HAMP"/>
    <property type="match status" value="1"/>
</dbReference>
<proteinExistence type="predicted"/>
<evidence type="ECO:0000259" key="17">
    <source>
        <dbReference type="PROSITE" id="PS50885"/>
    </source>
</evidence>
<dbReference type="EMBL" id="FTNV01000004">
    <property type="protein sequence ID" value="SIS25762.1"/>
    <property type="molecule type" value="Genomic_DNA"/>
</dbReference>
<protein>
    <recommendedName>
        <fullName evidence="3">histidine kinase</fullName>
        <ecNumber evidence="3">2.7.13.3</ecNumber>
    </recommendedName>
</protein>
<dbReference type="InterPro" id="IPR036890">
    <property type="entry name" value="HATPase_C_sf"/>
</dbReference>
<dbReference type="Pfam" id="PF02518">
    <property type="entry name" value="HATPase_c"/>
    <property type="match status" value="1"/>
</dbReference>
<evidence type="ECO:0000256" key="8">
    <source>
        <dbReference type="ARBA" id="ARBA00022692"/>
    </source>
</evidence>
<comment type="subcellular location">
    <subcellularLocation>
        <location evidence="2">Cell inner membrane</location>
        <topology evidence="2">Multi-pass membrane protein</topology>
    </subcellularLocation>
</comment>
<dbReference type="InterPro" id="IPR036097">
    <property type="entry name" value="HisK_dim/P_sf"/>
</dbReference>
<evidence type="ECO:0000256" key="11">
    <source>
        <dbReference type="ARBA" id="ARBA00022840"/>
    </source>
</evidence>
<dbReference type="PANTHER" id="PTHR44936:SF5">
    <property type="entry name" value="SENSOR HISTIDINE KINASE ENVZ"/>
    <property type="match status" value="1"/>
</dbReference>
<dbReference type="GO" id="GO:0005886">
    <property type="term" value="C:plasma membrane"/>
    <property type="evidence" value="ECO:0007669"/>
    <property type="project" value="UniProtKB-SubCell"/>
</dbReference>
<keyword evidence="5" id="KW-0997">Cell inner membrane</keyword>
<dbReference type="EC" id="2.7.13.3" evidence="3"/>
<dbReference type="Gene3D" id="3.30.565.10">
    <property type="entry name" value="Histidine kinase-like ATPase, C-terminal domain"/>
    <property type="match status" value="1"/>
</dbReference>
<evidence type="ECO:0000256" key="7">
    <source>
        <dbReference type="ARBA" id="ARBA00022679"/>
    </source>
</evidence>
<dbReference type="GO" id="GO:0005524">
    <property type="term" value="F:ATP binding"/>
    <property type="evidence" value="ECO:0007669"/>
    <property type="project" value="UniProtKB-KW"/>
</dbReference>
<keyword evidence="19" id="KW-1185">Reference proteome</keyword>
<evidence type="ECO:0000256" key="15">
    <source>
        <dbReference type="SAM" id="Phobius"/>
    </source>
</evidence>
<dbReference type="CDD" id="cd06225">
    <property type="entry name" value="HAMP"/>
    <property type="match status" value="1"/>
</dbReference>
<dbReference type="PRINTS" id="PR00344">
    <property type="entry name" value="BCTRLSENSOR"/>
</dbReference>
<name>A0A1N7HLR2_9RHOB</name>
<feature type="transmembrane region" description="Helical" evidence="15">
    <location>
        <begin position="185"/>
        <end position="205"/>
    </location>
</feature>
<evidence type="ECO:0000256" key="4">
    <source>
        <dbReference type="ARBA" id="ARBA00022475"/>
    </source>
</evidence>
<dbReference type="Proteomes" id="UP000186019">
    <property type="component" value="Unassembled WGS sequence"/>
</dbReference>
<keyword evidence="8 15" id="KW-0812">Transmembrane</keyword>
<keyword evidence="12 15" id="KW-1133">Transmembrane helix</keyword>
<feature type="domain" description="HAMP" evidence="17">
    <location>
        <begin position="206"/>
        <end position="258"/>
    </location>
</feature>
<keyword evidence="4" id="KW-1003">Cell membrane</keyword>
<dbReference type="PROSITE" id="PS50109">
    <property type="entry name" value="HIS_KIN"/>
    <property type="match status" value="1"/>
</dbReference>
<dbReference type="SUPFAM" id="SSF55874">
    <property type="entry name" value="ATPase domain of HSP90 chaperone/DNA topoisomerase II/histidine kinase"/>
    <property type="match status" value="1"/>
</dbReference>
<evidence type="ECO:0000256" key="6">
    <source>
        <dbReference type="ARBA" id="ARBA00022553"/>
    </source>
</evidence>
<comment type="catalytic activity">
    <reaction evidence="1">
        <text>ATP + protein L-histidine = ADP + protein N-phospho-L-histidine.</text>
        <dbReference type="EC" id="2.7.13.3"/>
    </reaction>
</comment>
<evidence type="ECO:0000256" key="14">
    <source>
        <dbReference type="ARBA" id="ARBA00023136"/>
    </source>
</evidence>
<dbReference type="STRING" id="573024.SAMN05216208_3348"/>
<keyword evidence="6" id="KW-0597">Phosphoprotein</keyword>
<dbReference type="CDD" id="cd00075">
    <property type="entry name" value="HATPase"/>
    <property type="match status" value="1"/>
</dbReference>
<evidence type="ECO:0000256" key="9">
    <source>
        <dbReference type="ARBA" id="ARBA00022741"/>
    </source>
</evidence>
<dbReference type="InterPro" id="IPR003661">
    <property type="entry name" value="HisK_dim/P_dom"/>
</dbReference>
<reference evidence="18 19" key="1">
    <citation type="submission" date="2017-01" db="EMBL/GenBank/DDBJ databases">
        <authorList>
            <person name="Mah S.A."/>
            <person name="Swanson W.J."/>
            <person name="Moy G.W."/>
            <person name="Vacquier V.D."/>
        </authorList>
    </citation>
    <scope>NUCLEOTIDE SEQUENCE [LARGE SCALE GENOMIC DNA]</scope>
    <source>
        <strain evidence="18 19">DSM 29590</strain>
    </source>
</reference>
<dbReference type="PANTHER" id="PTHR44936">
    <property type="entry name" value="SENSOR PROTEIN CREC"/>
    <property type="match status" value="1"/>
</dbReference>
<organism evidence="18 19">
    <name type="scientific">Roseovarius nanhaiticus</name>
    <dbReference type="NCBI Taxonomy" id="573024"/>
    <lineage>
        <taxon>Bacteria</taxon>
        <taxon>Pseudomonadati</taxon>
        <taxon>Pseudomonadota</taxon>
        <taxon>Alphaproteobacteria</taxon>
        <taxon>Rhodobacterales</taxon>
        <taxon>Roseobacteraceae</taxon>
        <taxon>Roseovarius</taxon>
    </lineage>
</organism>
<dbReference type="GO" id="GO:0000155">
    <property type="term" value="F:phosphorelay sensor kinase activity"/>
    <property type="evidence" value="ECO:0007669"/>
    <property type="project" value="InterPro"/>
</dbReference>
<keyword evidence="13" id="KW-0902">Two-component regulatory system</keyword>
<evidence type="ECO:0000256" key="10">
    <source>
        <dbReference type="ARBA" id="ARBA00022777"/>
    </source>
</evidence>
<keyword evidence="9" id="KW-0547">Nucleotide-binding</keyword>
<evidence type="ECO:0000256" key="3">
    <source>
        <dbReference type="ARBA" id="ARBA00012438"/>
    </source>
</evidence>
<evidence type="ECO:0000256" key="12">
    <source>
        <dbReference type="ARBA" id="ARBA00022989"/>
    </source>
</evidence>
<dbReference type="Gene3D" id="1.10.8.500">
    <property type="entry name" value="HAMP domain in histidine kinase"/>
    <property type="match status" value="1"/>
</dbReference>
<accession>A0A1N7HLR2</accession>
<dbReference type="InterPro" id="IPR050980">
    <property type="entry name" value="2C_sensor_his_kinase"/>
</dbReference>
<dbReference type="InterPro" id="IPR004358">
    <property type="entry name" value="Sig_transdc_His_kin-like_C"/>
</dbReference>
<evidence type="ECO:0000256" key="2">
    <source>
        <dbReference type="ARBA" id="ARBA00004429"/>
    </source>
</evidence>
<keyword evidence="10 18" id="KW-0418">Kinase</keyword>
<evidence type="ECO:0000313" key="19">
    <source>
        <dbReference type="Proteomes" id="UP000186019"/>
    </source>
</evidence>
<dbReference type="PROSITE" id="PS50885">
    <property type="entry name" value="HAMP"/>
    <property type="match status" value="1"/>
</dbReference>
<dbReference type="AlphaFoldDB" id="A0A1N7HLR2"/>
<feature type="domain" description="Histidine kinase" evidence="16">
    <location>
        <begin position="266"/>
        <end position="460"/>
    </location>
</feature>
<keyword evidence="11" id="KW-0067">ATP-binding</keyword>
<gene>
    <name evidence="18" type="ORF">SAMN05421666_3372</name>
</gene>
<sequence length="462" mass="49508">MMRRLARLFPDALAGRIVFLLAATILAANLIALAVLGVQQQRFDRQAREDREIERIAALIPAMEAVDAQVRRVIARDASTRFARVRVESKPLLTETAPGARAAYIAQSLRDTLGRDDISVAIIARPLPSAGRDDNARRDRPEGRQRSSSVIAITAPLSARDGAPAWLNVVTSGAELRPGRPDARLFLTVLALSLLLVLGVSILLARHLTQPLAELSRAAEAAGRGDRSARVPETGALEMRKAAQAFNAMQAEISQFDAERMRTLAAIGHDLRTPMTSLRIRAEMVEDDAQRDAMIQTLDDMTVMADGLVSYARESRDSEKMAPLDLSALLSRLCEARGVTCAAGGPLIVAARPVGLGRAIGNLIDNALRYGGDANVALAQEKAHAIVTVTDNGPGIPEDRFAEMFEPFTRGDDSRNTETGGAGLGLAIARTIINAHGGDITLANRPEGGLIARVRLPLVEAT</sequence>